<evidence type="ECO:0000313" key="1">
    <source>
        <dbReference type="Proteomes" id="UP000887565"/>
    </source>
</evidence>
<dbReference type="AlphaFoldDB" id="A0A915JP91"/>
<dbReference type="Proteomes" id="UP000887565">
    <property type="component" value="Unplaced"/>
</dbReference>
<reference evidence="2" key="1">
    <citation type="submission" date="2022-11" db="UniProtKB">
        <authorList>
            <consortium name="WormBaseParasite"/>
        </authorList>
    </citation>
    <scope>IDENTIFICATION</scope>
</reference>
<dbReference type="WBParaSite" id="nRc.2.0.1.t28025-RA">
    <property type="protein sequence ID" value="nRc.2.0.1.t28025-RA"/>
    <property type="gene ID" value="nRc.2.0.1.g28025"/>
</dbReference>
<keyword evidence="1" id="KW-1185">Reference proteome</keyword>
<accession>A0A915JP91</accession>
<name>A0A915JP91_ROMCU</name>
<sequence length="61" mass="7000">MDDKRLKENVHTIVHWNSPLKKQVISSIRSRAIRVKLLHPCQSCEGGQPQGCQNNQCFLTK</sequence>
<organism evidence="1 2">
    <name type="scientific">Romanomermis culicivorax</name>
    <name type="common">Nematode worm</name>
    <dbReference type="NCBI Taxonomy" id="13658"/>
    <lineage>
        <taxon>Eukaryota</taxon>
        <taxon>Metazoa</taxon>
        <taxon>Ecdysozoa</taxon>
        <taxon>Nematoda</taxon>
        <taxon>Enoplea</taxon>
        <taxon>Dorylaimia</taxon>
        <taxon>Mermithida</taxon>
        <taxon>Mermithoidea</taxon>
        <taxon>Mermithidae</taxon>
        <taxon>Romanomermis</taxon>
    </lineage>
</organism>
<protein>
    <submittedName>
        <fullName evidence="2">Uncharacterized protein</fullName>
    </submittedName>
</protein>
<proteinExistence type="predicted"/>
<evidence type="ECO:0000313" key="2">
    <source>
        <dbReference type="WBParaSite" id="nRc.2.0.1.t28025-RA"/>
    </source>
</evidence>